<dbReference type="PANTHER" id="PTHR46289:SF14">
    <property type="entry name" value="DUF4371 DOMAIN-CONTAINING PROTEIN"/>
    <property type="match status" value="1"/>
</dbReference>
<comment type="caution">
    <text evidence="1">The sequence shown here is derived from an EMBL/GenBank/DDBJ whole genome shotgun (WGS) entry which is preliminary data.</text>
</comment>
<gene>
    <name evidence="1" type="ORF">Hamer_G001929</name>
</gene>
<dbReference type="AlphaFoldDB" id="A0A8J5JRN8"/>
<dbReference type="Proteomes" id="UP000747542">
    <property type="component" value="Unassembled WGS sequence"/>
</dbReference>
<organism evidence="1 2">
    <name type="scientific">Homarus americanus</name>
    <name type="common">American lobster</name>
    <dbReference type="NCBI Taxonomy" id="6706"/>
    <lineage>
        <taxon>Eukaryota</taxon>
        <taxon>Metazoa</taxon>
        <taxon>Ecdysozoa</taxon>
        <taxon>Arthropoda</taxon>
        <taxon>Crustacea</taxon>
        <taxon>Multicrustacea</taxon>
        <taxon>Malacostraca</taxon>
        <taxon>Eumalacostraca</taxon>
        <taxon>Eucarida</taxon>
        <taxon>Decapoda</taxon>
        <taxon>Pleocyemata</taxon>
        <taxon>Astacidea</taxon>
        <taxon>Nephropoidea</taxon>
        <taxon>Nephropidae</taxon>
        <taxon>Homarus</taxon>
    </lineage>
</organism>
<dbReference type="InterPro" id="IPR052958">
    <property type="entry name" value="IFN-induced_PKR_regulator"/>
</dbReference>
<accession>A0A8J5JRN8</accession>
<evidence type="ECO:0000313" key="2">
    <source>
        <dbReference type="Proteomes" id="UP000747542"/>
    </source>
</evidence>
<dbReference type="PANTHER" id="PTHR46289">
    <property type="entry name" value="52 KDA REPRESSOR OF THE INHIBITOR OF THE PROTEIN KINASE-LIKE PROTEIN-RELATED"/>
    <property type="match status" value="1"/>
</dbReference>
<evidence type="ECO:0000313" key="1">
    <source>
        <dbReference type="EMBL" id="KAG7162916.1"/>
    </source>
</evidence>
<dbReference type="EMBL" id="JAHLQT010026502">
    <property type="protein sequence ID" value="KAG7162916.1"/>
    <property type="molecule type" value="Genomic_DNA"/>
</dbReference>
<name>A0A8J5JRN8_HOMAM</name>
<reference evidence="1" key="1">
    <citation type="journal article" date="2021" name="Sci. Adv.">
        <title>The American lobster genome reveals insights on longevity, neural, and immune adaptations.</title>
        <authorList>
            <person name="Polinski J.M."/>
            <person name="Zimin A.V."/>
            <person name="Clark K.F."/>
            <person name="Kohn A.B."/>
            <person name="Sadowski N."/>
            <person name="Timp W."/>
            <person name="Ptitsyn A."/>
            <person name="Khanna P."/>
            <person name="Romanova D.Y."/>
            <person name="Williams P."/>
            <person name="Greenwood S.J."/>
            <person name="Moroz L.L."/>
            <person name="Walt D.R."/>
            <person name="Bodnar A.G."/>
        </authorList>
    </citation>
    <scope>NUCLEOTIDE SEQUENCE</scope>
    <source>
        <strain evidence="1">GMGI-L3</strain>
    </source>
</reference>
<protein>
    <submittedName>
        <fullName evidence="1">Uncharacterized protein</fullName>
    </submittedName>
</protein>
<sequence>MGFSWSGSRCHDEYLAHSLSRIPSPWSTFAVSTVVSFFTCGSPSVRSGILNGLFGQLSSSNKRKAGPRIHLPSSLSSAPCHSLNLVGTSAASSCLGSVSYSRFLQALYNFFSASTHRWDHLKAALPAEGNVVKSLSETRWSARADAVKAVFLHYLEIKSALENICSDSRQTVATKLEGEGLIRQMEAFETALLTVIWYKIFTRFNATSLSLQKVETDLLSVVKLYESLISFVSEMRQGQFDEIEDQARVFAEPVYTETTKRTKKRKQFFDESVGTETQLDLREKLKVDNFYTILDCLRNELEHRVNAYSEIKKLFSFLTEYDSMKYDDLKAQLELVVSTYSSDLEASVLDEFLQFKDILSSESDRSVTNISTLLRSKDGILTTAFPNISILVHAMDTSTGD</sequence>
<proteinExistence type="predicted"/>
<keyword evidence="2" id="KW-1185">Reference proteome</keyword>